<evidence type="ECO:0000313" key="2">
    <source>
        <dbReference type="EMBL" id="NVO66899.1"/>
    </source>
</evidence>
<dbReference type="Pfam" id="PF01976">
    <property type="entry name" value="DUF116"/>
    <property type="match status" value="1"/>
</dbReference>
<dbReference type="PANTHER" id="PTHR43801">
    <property type="entry name" value="NUCLEOTIDE-BINDING PROTEIN-RELATED"/>
    <property type="match status" value="1"/>
</dbReference>
<proteinExistence type="predicted"/>
<dbReference type="InterPro" id="IPR002829">
    <property type="entry name" value="DUF116"/>
</dbReference>
<evidence type="ECO:0000313" key="3">
    <source>
        <dbReference type="Proteomes" id="UP000570823"/>
    </source>
</evidence>
<dbReference type="Proteomes" id="UP000570823">
    <property type="component" value="Unassembled WGS sequence"/>
</dbReference>
<dbReference type="RefSeq" id="WP_176788550.1">
    <property type="nucleotide sequence ID" value="NZ_JABXWR010000001.1"/>
</dbReference>
<keyword evidence="1" id="KW-1133">Transmembrane helix</keyword>
<reference evidence="2 3" key="1">
    <citation type="submission" date="2020-06" db="EMBL/GenBank/DDBJ databases">
        <title>Methanofollis fontis sp. nov., a methanogen isolated from marine sediments near a cold seep at Four-Way Closure Ridge offshore southwestern Taiwan.</title>
        <authorList>
            <person name="Chen S.-C."/>
            <person name="Teng N.-H."/>
            <person name="Lin Y.-S."/>
            <person name="Lai M.-C."/>
            <person name="Chen H.-H."/>
            <person name="Wang C.-C."/>
        </authorList>
    </citation>
    <scope>NUCLEOTIDE SEQUENCE [LARGE SCALE GENOMIC DNA]</scope>
    <source>
        <strain evidence="2 3">DSM 2702</strain>
    </source>
</reference>
<keyword evidence="3" id="KW-1185">Reference proteome</keyword>
<accession>A0A7K4HNU6</accession>
<evidence type="ECO:0000256" key="1">
    <source>
        <dbReference type="SAM" id="Phobius"/>
    </source>
</evidence>
<comment type="caution">
    <text evidence="2">The sequence shown here is derived from an EMBL/GenBank/DDBJ whole genome shotgun (WGS) entry which is preliminary data.</text>
</comment>
<organism evidence="2 3">
    <name type="scientific">Methanofollis tationis</name>
    <dbReference type="NCBI Taxonomy" id="81417"/>
    <lineage>
        <taxon>Archaea</taxon>
        <taxon>Methanobacteriati</taxon>
        <taxon>Methanobacteriota</taxon>
        <taxon>Stenosarchaea group</taxon>
        <taxon>Methanomicrobia</taxon>
        <taxon>Methanomicrobiales</taxon>
        <taxon>Methanomicrobiaceae</taxon>
        <taxon>Methanofollis</taxon>
    </lineage>
</organism>
<dbReference type="AlphaFoldDB" id="A0A7K4HNU6"/>
<feature type="transmembrane region" description="Helical" evidence="1">
    <location>
        <begin position="20"/>
        <end position="41"/>
    </location>
</feature>
<dbReference type="EMBL" id="JABXWR010000001">
    <property type="protein sequence ID" value="NVO66899.1"/>
    <property type="molecule type" value="Genomic_DNA"/>
</dbReference>
<dbReference type="PIRSF" id="PIRSF006594">
    <property type="entry name" value="UCP006594"/>
    <property type="match status" value="1"/>
</dbReference>
<protein>
    <submittedName>
        <fullName evidence="2">DUF116 domain-containing protein</fullName>
    </submittedName>
</protein>
<dbReference type="OrthoDB" id="120943at2157"/>
<gene>
    <name evidence="2" type="ORF">HWN36_06160</name>
</gene>
<keyword evidence="1" id="KW-0812">Transmembrane</keyword>
<name>A0A7K4HNU6_9EURY</name>
<keyword evidence="1" id="KW-0472">Membrane</keyword>
<sequence length="223" mass="25168">MFLDSPLWTQAMFLIGEVTVFLILGMFVASLALIFIMTLSIQRGKVYFPRLINSGMVFLEGMVRGICKFFGFEDQDLIKFSIRLHNTMSLKQFEEIPVEKRAIYLPQCLRSAECPAHLTPEGLVCRRCGRCDIGREIDSYEAMGYRIFIAPGSTLIKRMMKKYRPEAIIGVGCLMEIKEGLDLCDRAGVVGMGVVTLKDGCVETLLDWHELRDIAVIGLPDSR</sequence>
<dbReference type="PANTHER" id="PTHR43801:SF1">
    <property type="entry name" value="POLYPRENYL SYNTHETASE"/>
    <property type="match status" value="1"/>
</dbReference>